<organism evidence="3 4">
    <name type="scientific">Haloarcula rubra</name>
    <dbReference type="NCBI Taxonomy" id="2487747"/>
    <lineage>
        <taxon>Archaea</taxon>
        <taxon>Methanobacteriati</taxon>
        <taxon>Methanobacteriota</taxon>
        <taxon>Stenosarchaea group</taxon>
        <taxon>Halobacteria</taxon>
        <taxon>Halobacteriales</taxon>
        <taxon>Haloarculaceae</taxon>
        <taxon>Haloarcula</taxon>
    </lineage>
</organism>
<proteinExistence type="inferred from homology"/>
<dbReference type="PANTHER" id="PTHR10655:SF70">
    <property type="entry name" value="PHOSPHOLIPASE_CARBOXYLESTERASE_THIOESTERASE DOMAIN-CONTAINING PROTEIN"/>
    <property type="match status" value="1"/>
</dbReference>
<evidence type="ECO:0000256" key="1">
    <source>
        <dbReference type="ARBA" id="ARBA00006499"/>
    </source>
</evidence>
<dbReference type="SUPFAM" id="SSF53474">
    <property type="entry name" value="alpha/beta-Hydrolases"/>
    <property type="match status" value="1"/>
</dbReference>
<dbReference type="Gene3D" id="3.40.50.1820">
    <property type="entry name" value="alpha/beta hydrolase"/>
    <property type="match status" value="1"/>
</dbReference>
<dbReference type="PANTHER" id="PTHR10655">
    <property type="entry name" value="LYSOPHOSPHOLIPASE-RELATED"/>
    <property type="match status" value="1"/>
</dbReference>
<dbReference type="InterPro" id="IPR050565">
    <property type="entry name" value="LYPA1-2/EST-like"/>
</dbReference>
<dbReference type="AlphaFoldDB" id="A0AAW4PNC5"/>
<dbReference type="InterPro" id="IPR003140">
    <property type="entry name" value="PLipase/COase/thioEstase"/>
</dbReference>
<dbReference type="InterPro" id="IPR029058">
    <property type="entry name" value="AB_hydrolase_fold"/>
</dbReference>
<keyword evidence="3" id="KW-0378">Hydrolase</keyword>
<feature type="domain" description="Phospholipase/carboxylesterase/thioesterase" evidence="2">
    <location>
        <begin position="18"/>
        <end position="206"/>
    </location>
</feature>
<comment type="similarity">
    <text evidence="1">Belongs to the AB hydrolase superfamily. AB hydrolase 2 family.</text>
</comment>
<evidence type="ECO:0000313" key="3">
    <source>
        <dbReference type="EMBL" id="MBX0322095.1"/>
    </source>
</evidence>
<protein>
    <submittedName>
        <fullName evidence="3">Dienelactone hydrolase family protein</fullName>
    </submittedName>
</protein>
<comment type="caution">
    <text evidence="3">The sequence shown here is derived from an EMBL/GenBank/DDBJ whole genome shotgun (WGS) entry which is preliminary data.</text>
</comment>
<dbReference type="Pfam" id="PF02230">
    <property type="entry name" value="Abhydrolase_2"/>
    <property type="match status" value="1"/>
</dbReference>
<dbReference type="RefSeq" id="WP_220617074.1">
    <property type="nucleotide sequence ID" value="NZ_RKLR01000001.1"/>
</dbReference>
<dbReference type="GO" id="GO:0052689">
    <property type="term" value="F:carboxylic ester hydrolase activity"/>
    <property type="evidence" value="ECO:0007669"/>
    <property type="project" value="TreeGrafter"/>
</dbReference>
<evidence type="ECO:0000259" key="2">
    <source>
        <dbReference type="Pfam" id="PF02230"/>
    </source>
</evidence>
<reference evidence="3 4" key="1">
    <citation type="submission" date="2021-06" db="EMBL/GenBank/DDBJ databases">
        <title>Halomicroarcula sp. a new haloarchaeum isolated from saline soil.</title>
        <authorList>
            <person name="Duran-Viseras A."/>
            <person name="Sanchez-Porro C."/>
            <person name="Ventosa A."/>
        </authorList>
    </citation>
    <scope>NUCLEOTIDE SEQUENCE [LARGE SCALE GENOMIC DNA]</scope>
    <source>
        <strain evidence="3 4">F13</strain>
    </source>
</reference>
<dbReference type="EMBL" id="RKLR01000001">
    <property type="protein sequence ID" value="MBX0322095.1"/>
    <property type="molecule type" value="Genomic_DNA"/>
</dbReference>
<keyword evidence="4" id="KW-1185">Reference proteome</keyword>
<accession>A0AAW4PNC5</accession>
<name>A0AAW4PNC5_9EURY</name>
<dbReference type="GO" id="GO:0005737">
    <property type="term" value="C:cytoplasm"/>
    <property type="evidence" value="ECO:0007669"/>
    <property type="project" value="TreeGrafter"/>
</dbReference>
<sequence length="217" mass="22146">MSDAEPHAGQEIVTSGAPPQAAEAAVIMLHGRGDSARHFLRLADEFHHHGAMYLAPEAAGKAWFPGPADAPDERRAPWLTSAFSLVERTLDRAAAAGVAPERTVFVGFSQGASVAGAYVAADPARYGGLAMLAGGLLGPDPVAAADSGSLEGTPVFVGCGDEDPYISPDRVRATAAAFRALDADVTERVYEGVGHAVNDDEIAAVDALVAAVADGSA</sequence>
<dbReference type="GO" id="GO:0008474">
    <property type="term" value="F:palmitoyl-(protein) hydrolase activity"/>
    <property type="evidence" value="ECO:0007669"/>
    <property type="project" value="TreeGrafter"/>
</dbReference>
<evidence type="ECO:0000313" key="4">
    <source>
        <dbReference type="Proteomes" id="UP001430377"/>
    </source>
</evidence>
<dbReference type="Proteomes" id="UP001430377">
    <property type="component" value="Unassembled WGS sequence"/>
</dbReference>
<gene>
    <name evidence="3" type="ORF">EGH21_03515</name>
</gene>